<feature type="compositionally biased region" description="Basic and acidic residues" evidence="5">
    <location>
        <begin position="7"/>
        <end position="21"/>
    </location>
</feature>
<reference evidence="7 8" key="1">
    <citation type="submission" date="2017-11" db="EMBL/GenBank/DDBJ databases">
        <title>Genome sequencing of a diverse group of Pseudomonas species.</title>
        <authorList>
            <person name="Loper J."/>
        </authorList>
    </citation>
    <scope>NUCLEOTIDE SEQUENCE [LARGE SCALE GENOMIC DNA]</scope>
    <source>
        <strain evidence="7 8">LMG 25716</strain>
    </source>
</reference>
<evidence type="ECO:0000256" key="2">
    <source>
        <dbReference type="ARBA" id="ARBA00022692"/>
    </source>
</evidence>
<evidence type="ECO:0000256" key="5">
    <source>
        <dbReference type="SAM" id="MobiDB-lite"/>
    </source>
</evidence>
<dbReference type="Pfam" id="PF04228">
    <property type="entry name" value="Zn_peptidase"/>
    <property type="match status" value="1"/>
</dbReference>
<organism evidence="7 8">
    <name type="scientific">Pseudomonas baetica</name>
    <dbReference type="NCBI Taxonomy" id="674054"/>
    <lineage>
        <taxon>Bacteria</taxon>
        <taxon>Pseudomonadati</taxon>
        <taxon>Pseudomonadota</taxon>
        <taxon>Gammaproteobacteria</taxon>
        <taxon>Pseudomonadales</taxon>
        <taxon>Pseudomonadaceae</taxon>
        <taxon>Pseudomonas</taxon>
    </lineage>
</organism>
<accession>A0ABX4Q2R3</accession>
<comment type="caution">
    <text evidence="7">The sequence shown here is derived from an EMBL/GenBank/DDBJ whole genome shotgun (WGS) entry which is preliminary data.</text>
</comment>
<evidence type="ECO:0000256" key="4">
    <source>
        <dbReference type="ARBA" id="ARBA00023136"/>
    </source>
</evidence>
<dbReference type="RefSeq" id="WP_100847143.1">
    <property type="nucleotide sequence ID" value="NZ_PHHE01000001.1"/>
</dbReference>
<sequence>MLWNKARRSENVNDQRKDKDVRSPTGIALAAGLIVSIMAGMGAYWADLEKSGDVETVNTMQEQTLGEMGKFVEDDPHRFFVESVLGSTEDVWTQIFAQVGKQYQSPELVLYDVETQSACGAYRSKEAGPFYCELDKKIYIDLKSLESFTVQDSMVADFAQAYVIAHEVGHHVQNEMGVLKRMEDAENSGESMTGADGLGVRLELQADCLAGYWARHAQDNLQWLDPDDLDEALEIASKVGDDYLMRKAHLDVRPEAFTHGTSQQRINWFNTGFNALHGDACTTFEAAQL</sequence>
<evidence type="ECO:0008006" key="9">
    <source>
        <dbReference type="Google" id="ProtNLM"/>
    </source>
</evidence>
<dbReference type="InterPro" id="IPR007343">
    <property type="entry name" value="Uncharacterised_pept_Zn_put"/>
</dbReference>
<keyword evidence="2 6" id="KW-0812">Transmembrane</keyword>
<keyword evidence="8" id="KW-1185">Reference proteome</keyword>
<keyword evidence="3 6" id="KW-1133">Transmembrane helix</keyword>
<gene>
    <name evidence="7" type="ORF">ATI02_4037</name>
</gene>
<evidence type="ECO:0000256" key="3">
    <source>
        <dbReference type="ARBA" id="ARBA00022989"/>
    </source>
</evidence>
<keyword evidence="4 6" id="KW-0472">Membrane</keyword>
<dbReference type="PANTHER" id="PTHR30168">
    <property type="entry name" value="PUTATIVE MEMBRANE PROTEIN YPFJ"/>
    <property type="match status" value="1"/>
</dbReference>
<protein>
    <recommendedName>
        <fullName evidence="9">Metalloprotease</fullName>
    </recommendedName>
</protein>
<evidence type="ECO:0000256" key="6">
    <source>
        <dbReference type="SAM" id="Phobius"/>
    </source>
</evidence>
<evidence type="ECO:0000313" key="7">
    <source>
        <dbReference type="EMBL" id="PKA71084.1"/>
    </source>
</evidence>
<evidence type="ECO:0000256" key="1">
    <source>
        <dbReference type="ARBA" id="ARBA00004167"/>
    </source>
</evidence>
<name>A0ABX4Q2R3_9PSED</name>
<dbReference type="Proteomes" id="UP000232455">
    <property type="component" value="Unassembled WGS sequence"/>
</dbReference>
<feature type="transmembrane region" description="Helical" evidence="6">
    <location>
        <begin position="26"/>
        <end position="46"/>
    </location>
</feature>
<dbReference type="PANTHER" id="PTHR30168:SF0">
    <property type="entry name" value="INNER MEMBRANE PROTEIN"/>
    <property type="match status" value="1"/>
</dbReference>
<evidence type="ECO:0000313" key="8">
    <source>
        <dbReference type="Proteomes" id="UP000232455"/>
    </source>
</evidence>
<comment type="subcellular location">
    <subcellularLocation>
        <location evidence="1">Membrane</location>
        <topology evidence="1">Single-pass membrane protein</topology>
    </subcellularLocation>
</comment>
<dbReference type="EMBL" id="PHHE01000001">
    <property type="protein sequence ID" value="PKA71084.1"/>
    <property type="molecule type" value="Genomic_DNA"/>
</dbReference>
<proteinExistence type="predicted"/>
<feature type="region of interest" description="Disordered" evidence="5">
    <location>
        <begin position="1"/>
        <end position="21"/>
    </location>
</feature>